<sequence precursor="true">MKLFLAVLVLATGAVACTQTPNYKSERDEVMKFHDVVMEDHGLLVNNQMRLDSMLKEMPALKTRFPSTDTLKEKVVMKATLDRLNVAEELMNDWMHKFEPDVTGKSNEDATKYFKAERIKIGKIDSLYKAEIQSSDAYLKQFKK</sequence>
<feature type="chain" id="PRO_5007280415" description="Viral A-type inclusion protein" evidence="1">
    <location>
        <begin position="17"/>
        <end position="144"/>
    </location>
</feature>
<dbReference type="AlphaFoldDB" id="A0A127VD03"/>
<feature type="signal peptide" evidence="1">
    <location>
        <begin position="1"/>
        <end position="16"/>
    </location>
</feature>
<protein>
    <recommendedName>
        <fullName evidence="4">Viral A-type inclusion protein</fullName>
    </recommendedName>
</protein>
<dbReference type="PROSITE" id="PS51257">
    <property type="entry name" value="PROKAR_LIPOPROTEIN"/>
    <property type="match status" value="1"/>
</dbReference>
<evidence type="ECO:0000256" key="1">
    <source>
        <dbReference type="SAM" id="SignalP"/>
    </source>
</evidence>
<dbReference type="PATRIC" id="fig|188932.3.peg.2388"/>
<dbReference type="OrthoDB" id="1436925at2"/>
<evidence type="ECO:0000313" key="2">
    <source>
        <dbReference type="EMBL" id="AMP99174.1"/>
    </source>
</evidence>
<dbReference type="KEGG" id="pcm:AY601_2280"/>
<evidence type="ECO:0000313" key="3">
    <source>
        <dbReference type="Proteomes" id="UP000071561"/>
    </source>
</evidence>
<evidence type="ECO:0008006" key="4">
    <source>
        <dbReference type="Google" id="ProtNLM"/>
    </source>
</evidence>
<dbReference type="Proteomes" id="UP000071561">
    <property type="component" value="Chromosome"/>
</dbReference>
<accession>A0A127VD03</accession>
<organism evidence="2 3">
    <name type="scientific">Pedobacter cryoconitis</name>
    <dbReference type="NCBI Taxonomy" id="188932"/>
    <lineage>
        <taxon>Bacteria</taxon>
        <taxon>Pseudomonadati</taxon>
        <taxon>Bacteroidota</taxon>
        <taxon>Sphingobacteriia</taxon>
        <taxon>Sphingobacteriales</taxon>
        <taxon>Sphingobacteriaceae</taxon>
        <taxon>Pedobacter</taxon>
    </lineage>
</organism>
<dbReference type="RefSeq" id="WP_068400764.1">
    <property type="nucleotide sequence ID" value="NZ_CP014504.1"/>
</dbReference>
<reference evidence="2 3" key="1">
    <citation type="submission" date="2016-03" db="EMBL/GenBank/DDBJ databases">
        <title>Complete genome sequence of Pedobacter cryoconitis PAMC 27485.</title>
        <authorList>
            <person name="Lee J."/>
            <person name="Kim O.-S."/>
        </authorList>
    </citation>
    <scope>NUCLEOTIDE SEQUENCE [LARGE SCALE GENOMIC DNA]</scope>
    <source>
        <strain evidence="2 3">PAMC 27485</strain>
    </source>
</reference>
<dbReference type="EMBL" id="CP014504">
    <property type="protein sequence ID" value="AMP99174.1"/>
    <property type="molecule type" value="Genomic_DNA"/>
</dbReference>
<keyword evidence="3" id="KW-1185">Reference proteome</keyword>
<proteinExistence type="predicted"/>
<keyword evidence="1" id="KW-0732">Signal</keyword>
<name>A0A127VD03_9SPHI</name>
<gene>
    <name evidence="2" type="ORF">AY601_2280</name>
</gene>